<sequence length="148" mass="16511">MLPRKYVSLLPASGPRTDPDQSSSSGNTQEDTNKRKRIGTQIACNSCRVKKTRCDGRRPTCGPCRKRTTDCTYSPRKDLGEEPHEMLELLKWLPEHRAVDVLKVLRANDGDCAAALAVIKSSRGGPADPLTSMFPETRYRHSLPWKSS</sequence>
<dbReference type="InterPro" id="IPR036864">
    <property type="entry name" value="Zn2-C6_fun-type_DNA-bd_sf"/>
</dbReference>
<keyword evidence="1" id="KW-0539">Nucleus</keyword>
<protein>
    <recommendedName>
        <fullName evidence="3">Zn(2)-C6 fungal-type domain-containing protein</fullName>
    </recommendedName>
</protein>
<evidence type="ECO:0000313" key="4">
    <source>
        <dbReference type="EMBL" id="KAK8070948.1"/>
    </source>
</evidence>
<evidence type="ECO:0000256" key="1">
    <source>
        <dbReference type="ARBA" id="ARBA00023242"/>
    </source>
</evidence>
<dbReference type="PROSITE" id="PS50048">
    <property type="entry name" value="ZN2_CY6_FUNGAL_2"/>
    <property type="match status" value="1"/>
</dbReference>
<feature type="domain" description="Zn(2)-C6 fungal-type" evidence="3">
    <location>
        <begin position="43"/>
        <end position="73"/>
    </location>
</feature>
<dbReference type="CDD" id="cd00067">
    <property type="entry name" value="GAL4"/>
    <property type="match status" value="1"/>
</dbReference>
<keyword evidence="5" id="KW-1185">Reference proteome</keyword>
<dbReference type="Gene3D" id="4.10.240.10">
    <property type="entry name" value="Zn(2)-C6 fungal-type DNA-binding domain"/>
    <property type="match status" value="1"/>
</dbReference>
<evidence type="ECO:0000256" key="2">
    <source>
        <dbReference type="SAM" id="MobiDB-lite"/>
    </source>
</evidence>
<dbReference type="SMART" id="SM00066">
    <property type="entry name" value="GAL4"/>
    <property type="match status" value="1"/>
</dbReference>
<evidence type="ECO:0000313" key="5">
    <source>
        <dbReference type="Proteomes" id="UP001433268"/>
    </source>
</evidence>
<dbReference type="SUPFAM" id="SSF57701">
    <property type="entry name" value="Zn2/Cys6 DNA-binding domain"/>
    <property type="match status" value="1"/>
</dbReference>
<feature type="compositionally biased region" description="Polar residues" evidence="2">
    <location>
        <begin position="20"/>
        <end position="30"/>
    </location>
</feature>
<evidence type="ECO:0000259" key="3">
    <source>
        <dbReference type="PROSITE" id="PS50048"/>
    </source>
</evidence>
<accession>A0ABR1VI74</accession>
<gene>
    <name evidence="4" type="ORF">PG997_011151</name>
</gene>
<dbReference type="RefSeq" id="XP_066664756.1">
    <property type="nucleotide sequence ID" value="XM_066815466.1"/>
</dbReference>
<dbReference type="GeneID" id="92048526"/>
<name>A0ABR1VI74_9PEZI</name>
<dbReference type="Pfam" id="PF00172">
    <property type="entry name" value="Zn_clus"/>
    <property type="match status" value="1"/>
</dbReference>
<feature type="region of interest" description="Disordered" evidence="2">
    <location>
        <begin position="1"/>
        <end position="37"/>
    </location>
</feature>
<proteinExistence type="predicted"/>
<dbReference type="PANTHER" id="PTHR47256:SF3">
    <property type="entry name" value="ZN(II)2CYS6 TRANSCRIPTION FACTOR (EUROFUNG)"/>
    <property type="match status" value="1"/>
</dbReference>
<dbReference type="Proteomes" id="UP001433268">
    <property type="component" value="Unassembled WGS sequence"/>
</dbReference>
<dbReference type="InterPro" id="IPR001138">
    <property type="entry name" value="Zn2Cys6_DnaBD"/>
</dbReference>
<comment type="caution">
    <text evidence="4">The sequence shown here is derived from an EMBL/GenBank/DDBJ whole genome shotgun (WGS) entry which is preliminary data.</text>
</comment>
<reference evidence="4 5" key="1">
    <citation type="submission" date="2023-01" db="EMBL/GenBank/DDBJ databases">
        <title>Analysis of 21 Apiospora genomes using comparative genomics revels a genus with tremendous synthesis potential of carbohydrate active enzymes and secondary metabolites.</title>
        <authorList>
            <person name="Sorensen T."/>
        </authorList>
    </citation>
    <scope>NUCLEOTIDE SEQUENCE [LARGE SCALE GENOMIC DNA]</scope>
    <source>
        <strain evidence="4 5">CBS 114990</strain>
    </source>
</reference>
<organism evidence="4 5">
    <name type="scientific">Apiospora hydei</name>
    <dbReference type="NCBI Taxonomy" id="1337664"/>
    <lineage>
        <taxon>Eukaryota</taxon>
        <taxon>Fungi</taxon>
        <taxon>Dikarya</taxon>
        <taxon>Ascomycota</taxon>
        <taxon>Pezizomycotina</taxon>
        <taxon>Sordariomycetes</taxon>
        <taxon>Xylariomycetidae</taxon>
        <taxon>Amphisphaeriales</taxon>
        <taxon>Apiosporaceae</taxon>
        <taxon>Apiospora</taxon>
    </lineage>
</organism>
<dbReference type="PROSITE" id="PS00463">
    <property type="entry name" value="ZN2_CY6_FUNGAL_1"/>
    <property type="match status" value="1"/>
</dbReference>
<dbReference type="EMBL" id="JAQQWN010000008">
    <property type="protein sequence ID" value="KAK8070948.1"/>
    <property type="molecule type" value="Genomic_DNA"/>
</dbReference>
<dbReference type="InterPro" id="IPR053187">
    <property type="entry name" value="Notoamide_regulator"/>
</dbReference>
<dbReference type="PANTHER" id="PTHR47256">
    <property type="entry name" value="ZN(II)2CYS6 TRANSCRIPTION FACTOR (EUROFUNG)-RELATED"/>
    <property type="match status" value="1"/>
</dbReference>